<evidence type="ECO:0000313" key="1">
    <source>
        <dbReference type="EMBL" id="SDY60936.1"/>
    </source>
</evidence>
<gene>
    <name evidence="1" type="ORF">SAMN05421643_11673</name>
</gene>
<keyword evidence="2" id="KW-1185">Reference proteome</keyword>
<evidence type="ECO:0000313" key="2">
    <source>
        <dbReference type="Proteomes" id="UP000199035"/>
    </source>
</evidence>
<dbReference type="Proteomes" id="UP000199035">
    <property type="component" value="Unassembled WGS sequence"/>
</dbReference>
<dbReference type="STRING" id="595670.SAMN05421643_11673"/>
<protein>
    <submittedName>
        <fullName evidence="1">Uncharacterized protein</fullName>
    </submittedName>
</protein>
<proteinExistence type="predicted"/>
<reference evidence="2" key="1">
    <citation type="submission" date="2016-10" db="EMBL/GenBank/DDBJ databases">
        <authorList>
            <person name="Varghese N."/>
            <person name="Submissions S."/>
        </authorList>
    </citation>
    <scope>NUCLEOTIDE SEQUENCE [LARGE SCALE GENOMIC DNA]</scope>
    <source>
        <strain evidence="2">ANC 5109</strain>
    </source>
</reference>
<organism evidence="1 2">
    <name type="scientific">Acinetobacter kyonggiensis</name>
    <dbReference type="NCBI Taxonomy" id="595670"/>
    <lineage>
        <taxon>Bacteria</taxon>
        <taxon>Pseudomonadati</taxon>
        <taxon>Pseudomonadota</taxon>
        <taxon>Gammaproteobacteria</taxon>
        <taxon>Moraxellales</taxon>
        <taxon>Moraxellaceae</taxon>
        <taxon>Acinetobacter</taxon>
    </lineage>
</organism>
<accession>A0A1H3L9H7</accession>
<dbReference type="AlphaFoldDB" id="A0A1H3L9H7"/>
<name>A0A1H3L9H7_9GAMM</name>
<sequence length="658" mass="74363">MSYTPPDAHNVILNFEQPITPVDSHNLVLNFGDVEPQLSVLNALIDTRIQAFIQGSNTEIVINHGDLLATINTNIQAEISGTNWENVDNRGTLLAVVNTIIQANISAINDINHILGIEAHWIAEYQRAKPCLIAPEIRWAKPIFKAHNSAFYFECSLRLSNQASVGFDKAKTLHRAVQIIHEQMTGLSRSAYLKWQENEKLFISRTLVFEESKKLRINRNSDWVELVRKRKTFTYSHQVAHVFEKHFIFEWDKGLELITASEIAWDKAKAIHYRKHEIQPWPQPEIPEYAGSTDLNFICLCHEVDPHNVVLNFGADDCIPSIPNRNGWYILNSLSVNRLDNGEKINVLDGNYSTDRSRWCWSYSLTVPASEITKLEPIAGQPVILRIMVNGFEHHMMLENRSRSRRFAQETYSLSGRSQTALLDAPYAPTRSFLQENERTARQLCQAELDRVNSSIQLNWQLIDELSWILPINSLSYSNLTPIAAIKLIVESAGGFIYSEKNSNTLTIKPKYKKTFWDPIAIADYDRLIPISLTKDQSTDYELYPDYNGITLSNDQTGLTGQVKRTGTSADTLLETVNSPLFTVESMGAYGKAQLAKAGMVETHSLVMPISVEVGECAPGELTAFNAEWWGISDGVSVSFTHAVVNQTVKVERVNRDE</sequence>
<dbReference type="RefSeq" id="WP_092691292.1">
    <property type="nucleotide sequence ID" value="NZ_FNPK01000016.1"/>
</dbReference>
<dbReference type="EMBL" id="FNPK01000016">
    <property type="protein sequence ID" value="SDY60936.1"/>
    <property type="molecule type" value="Genomic_DNA"/>
</dbReference>